<dbReference type="STRING" id="351160.LRC315"/>
<evidence type="ECO:0000313" key="5">
    <source>
        <dbReference type="Proteomes" id="UP000000663"/>
    </source>
</evidence>
<name>Q0W8K4_METAR</name>
<proteinExistence type="predicted"/>
<gene>
    <name evidence="4" type="ORF">LRC315</name>
</gene>
<organism evidence="4 5">
    <name type="scientific">Methanocella arvoryzae (strain DSM 22066 / NBRC 105507 / MRE50)</name>
    <dbReference type="NCBI Taxonomy" id="351160"/>
    <lineage>
        <taxon>Archaea</taxon>
        <taxon>Methanobacteriati</taxon>
        <taxon>Methanobacteriota</taxon>
        <taxon>Stenosarchaea group</taxon>
        <taxon>Methanomicrobia</taxon>
        <taxon>Methanocellales</taxon>
        <taxon>Methanocellaceae</taxon>
        <taxon>Methanocella</taxon>
    </lineage>
</organism>
<dbReference type="InterPro" id="IPR054266">
    <property type="entry name" value="DUF6997"/>
</dbReference>
<dbReference type="InterPro" id="IPR055650">
    <property type="entry name" value="DUF7226"/>
</dbReference>
<dbReference type="AlphaFoldDB" id="Q0W8K4"/>
<reference evidence="4 5" key="1">
    <citation type="journal article" date="2006" name="Science">
        <title>Genome of rice cluster I archaea -- the key methane producers in the rice rhizosphere.</title>
        <authorList>
            <person name="Erkel C."/>
            <person name="Kube M."/>
            <person name="Reinhardt R."/>
            <person name="Liesack W."/>
        </authorList>
    </citation>
    <scope>NUCLEOTIDE SEQUENCE [LARGE SCALE GENOMIC DNA]</scope>
    <source>
        <strain evidence="5">DSM 22066 / NBRC 105507 / MRE50</strain>
    </source>
</reference>
<dbReference type="Pfam" id="PF23871">
    <property type="entry name" value="DUF7226"/>
    <property type="match status" value="1"/>
</dbReference>
<feature type="domain" description="DUF6997" evidence="2">
    <location>
        <begin position="69"/>
        <end position="222"/>
    </location>
</feature>
<dbReference type="REBASE" id="13564">
    <property type="entry name" value="Mar50ORF316P"/>
</dbReference>
<dbReference type="Proteomes" id="UP000000663">
    <property type="component" value="Chromosome"/>
</dbReference>
<dbReference type="InterPro" id="IPR054265">
    <property type="entry name" value="DUF6996"/>
</dbReference>
<feature type="domain" description="DUF7226" evidence="3">
    <location>
        <begin position="258"/>
        <end position="395"/>
    </location>
</feature>
<evidence type="ECO:0000259" key="2">
    <source>
        <dbReference type="Pfam" id="PF22518"/>
    </source>
</evidence>
<feature type="domain" description="DUF6996" evidence="1">
    <location>
        <begin position="2"/>
        <end position="43"/>
    </location>
</feature>
<accession>Q0W8K4</accession>
<dbReference type="Pfam" id="PF22515">
    <property type="entry name" value="DUF6996"/>
    <property type="match status" value="1"/>
</dbReference>
<evidence type="ECO:0000313" key="4">
    <source>
        <dbReference type="EMBL" id="CAJ35289.1"/>
    </source>
</evidence>
<keyword evidence="5" id="KW-1185">Reference proteome</keyword>
<sequence>MKKLSDNREPRLLAKIDNSRSRPDIFEKYGLSILSIRNDLYLIFKDIDSRSFFQLDKLYNETATEEYSPARDLSMFQSLSLSEISSESQAIDFAYLVSLIRRFTGEDELYLTIRGRLRSENFGFTIPPRNHPVEVSGVQIEVDAGFESPDRIYILEAKMGRVADFNIRQLYYPYRDWSLKTSKEIVPILFIYTNGLFYFFEFAFSDDGQYGNLKLIKSKCYTINEGKKLSVDFKMLVESPVGDEPDDVPYPQANDLDKVIDIVTNNKAGLTTKRAIAEFFDFEERQGDYYANAAIYLGLLKRKPNSTEFVTTREGQGISNSENRRNRNRTLLQQMAKRPTFHEIMRHAYDNKIKIEDVSPDFIASVIKKYYDINDNTARRRSSTVLSWLRWISENVEFI</sequence>
<dbReference type="EMBL" id="AM114193">
    <property type="protein sequence ID" value="CAJ35289.1"/>
    <property type="molecule type" value="Genomic_DNA"/>
</dbReference>
<dbReference type="PATRIC" id="fig|351160.9.peg.2963"/>
<dbReference type="Pfam" id="PF22518">
    <property type="entry name" value="DUF6997"/>
    <property type="match status" value="1"/>
</dbReference>
<evidence type="ECO:0000259" key="1">
    <source>
        <dbReference type="Pfam" id="PF22515"/>
    </source>
</evidence>
<dbReference type="KEGG" id="rci:LRC315"/>
<evidence type="ECO:0000259" key="3">
    <source>
        <dbReference type="Pfam" id="PF23871"/>
    </source>
</evidence>
<protein>
    <submittedName>
        <fullName evidence="4">Uncharacterized protein</fullName>
    </submittedName>
</protein>